<dbReference type="Pfam" id="PF00929">
    <property type="entry name" value="RNase_T"/>
    <property type="match status" value="1"/>
</dbReference>
<evidence type="ECO:0000313" key="5">
    <source>
        <dbReference type="EMBL" id="MBK8522890.1"/>
    </source>
</evidence>
<dbReference type="SMART" id="SM00479">
    <property type="entry name" value="EXOIII"/>
    <property type="match status" value="1"/>
</dbReference>
<evidence type="ECO:0000256" key="2">
    <source>
        <dbReference type="ARBA" id="ARBA00022801"/>
    </source>
</evidence>
<proteinExistence type="predicted"/>
<keyword evidence="1" id="KW-0540">Nuclease</keyword>
<evidence type="ECO:0000259" key="4">
    <source>
        <dbReference type="SMART" id="SM00479"/>
    </source>
</evidence>
<evidence type="ECO:0000313" key="6">
    <source>
        <dbReference type="Proteomes" id="UP000886689"/>
    </source>
</evidence>
<keyword evidence="3 5" id="KW-0269">Exonuclease</keyword>
<dbReference type="InterPro" id="IPR012337">
    <property type="entry name" value="RNaseH-like_sf"/>
</dbReference>
<evidence type="ECO:0000256" key="3">
    <source>
        <dbReference type="ARBA" id="ARBA00022839"/>
    </source>
</evidence>
<dbReference type="InterPro" id="IPR013520">
    <property type="entry name" value="Ribonucl_H"/>
</dbReference>
<sequence>MLERLFSLDYRRRRLLARAPAGPLRDFLATPFADGKVPCTETRYLALDLETTGGDPQQHEIVSLGWVCLDGTRIDLGSARHRLVRLAGAMTGDSAVIHAITDDEAATGVALEEALRELLAALAGRVLIAHHAKTELGFIGQACARLFGGRILSPAVDTLDIAVRRLNRQRETPAPGSLRLGTLRRQYNLPRYPAHNALSDALSAAELFLAQLAQCPEPPLLKNWQFRQ</sequence>
<dbReference type="GO" id="GO:0008408">
    <property type="term" value="F:3'-5' exonuclease activity"/>
    <property type="evidence" value="ECO:0007669"/>
    <property type="project" value="TreeGrafter"/>
</dbReference>
<dbReference type="Proteomes" id="UP000886689">
    <property type="component" value="Unassembled WGS sequence"/>
</dbReference>
<dbReference type="EMBL" id="JADJUC010000001">
    <property type="protein sequence ID" value="MBK8522890.1"/>
    <property type="molecule type" value="Genomic_DNA"/>
</dbReference>
<feature type="domain" description="Exonuclease" evidence="4">
    <location>
        <begin position="43"/>
        <end position="217"/>
    </location>
</feature>
<comment type="caution">
    <text evidence="5">The sequence shown here is derived from an EMBL/GenBank/DDBJ whole genome shotgun (WGS) entry which is preliminary data.</text>
</comment>
<dbReference type="SUPFAM" id="SSF53098">
    <property type="entry name" value="Ribonuclease H-like"/>
    <property type="match status" value="1"/>
</dbReference>
<dbReference type="AlphaFoldDB" id="A0A9D7JY32"/>
<dbReference type="PANTHER" id="PTHR30231">
    <property type="entry name" value="DNA POLYMERASE III SUBUNIT EPSILON"/>
    <property type="match status" value="1"/>
</dbReference>
<gene>
    <name evidence="5" type="ORF">IPL58_01395</name>
</gene>
<dbReference type="GO" id="GO:0005829">
    <property type="term" value="C:cytosol"/>
    <property type="evidence" value="ECO:0007669"/>
    <property type="project" value="TreeGrafter"/>
</dbReference>
<name>A0A9D7JY32_9PROT</name>
<dbReference type="GO" id="GO:0006259">
    <property type="term" value="P:DNA metabolic process"/>
    <property type="evidence" value="ECO:0007669"/>
    <property type="project" value="UniProtKB-ARBA"/>
</dbReference>
<dbReference type="Gene3D" id="3.30.420.10">
    <property type="entry name" value="Ribonuclease H-like superfamily/Ribonuclease H"/>
    <property type="match status" value="1"/>
</dbReference>
<reference evidence="5" key="1">
    <citation type="submission" date="2020-10" db="EMBL/GenBank/DDBJ databases">
        <title>Connecting structure to function with the recovery of over 1000 high-quality activated sludge metagenome-assembled genomes encoding full-length rRNA genes using long-read sequencing.</title>
        <authorList>
            <person name="Singleton C.M."/>
            <person name="Petriglieri F."/>
            <person name="Kristensen J.M."/>
            <person name="Kirkegaard R.H."/>
            <person name="Michaelsen T.Y."/>
            <person name="Andersen M.H."/>
            <person name="Karst S.M."/>
            <person name="Dueholm M.S."/>
            <person name="Nielsen P.H."/>
            <person name="Albertsen M."/>
        </authorList>
    </citation>
    <scope>NUCLEOTIDE SEQUENCE</scope>
    <source>
        <strain evidence="5">Hirt_18-Q3-R61-65_BATAC.395</strain>
    </source>
</reference>
<evidence type="ECO:0000256" key="1">
    <source>
        <dbReference type="ARBA" id="ARBA00022722"/>
    </source>
</evidence>
<organism evidence="5 6">
    <name type="scientific">Candidatus Proximibacter danicus</name>
    <dbReference type="NCBI Taxonomy" id="2954365"/>
    <lineage>
        <taxon>Bacteria</taxon>
        <taxon>Pseudomonadati</taxon>
        <taxon>Pseudomonadota</taxon>
        <taxon>Betaproteobacteria</taxon>
        <taxon>Candidatus Proximibacter</taxon>
    </lineage>
</organism>
<dbReference type="InterPro" id="IPR036397">
    <property type="entry name" value="RNaseH_sf"/>
</dbReference>
<keyword evidence="2" id="KW-0378">Hydrolase</keyword>
<accession>A0A9D7JY32</accession>
<protein>
    <submittedName>
        <fullName evidence="5">3'-5' exonuclease</fullName>
    </submittedName>
</protein>
<dbReference type="PANTHER" id="PTHR30231:SF4">
    <property type="entry name" value="PROTEIN NEN2"/>
    <property type="match status" value="1"/>
</dbReference>
<dbReference type="CDD" id="cd06127">
    <property type="entry name" value="DEDDh"/>
    <property type="match status" value="1"/>
</dbReference>
<dbReference type="GO" id="GO:0003676">
    <property type="term" value="F:nucleic acid binding"/>
    <property type="evidence" value="ECO:0007669"/>
    <property type="project" value="InterPro"/>
</dbReference>